<accession>A0A345ZUL2</accession>
<keyword evidence="1" id="KW-0732">Signal</keyword>
<evidence type="ECO:0000256" key="1">
    <source>
        <dbReference type="SAM" id="SignalP"/>
    </source>
</evidence>
<feature type="chain" id="PRO_5016847487" evidence="1">
    <location>
        <begin position="31"/>
        <end position="251"/>
    </location>
</feature>
<keyword evidence="3" id="KW-1185">Reference proteome</keyword>
<feature type="signal peptide" evidence="1">
    <location>
        <begin position="1"/>
        <end position="30"/>
    </location>
</feature>
<dbReference type="RefSeq" id="WP_115690429.1">
    <property type="nucleotide sequence ID" value="NZ_CP031417.1"/>
</dbReference>
<dbReference type="Pfam" id="PF17036">
    <property type="entry name" value="CBP_BcsS"/>
    <property type="match status" value="1"/>
</dbReference>
<dbReference type="AlphaFoldDB" id="A0A345ZUL2"/>
<dbReference type="EMBL" id="CP031417">
    <property type="protein sequence ID" value="AXK80609.1"/>
    <property type="molecule type" value="Genomic_DNA"/>
</dbReference>
<dbReference type="Proteomes" id="UP000254889">
    <property type="component" value="Chromosome"/>
</dbReference>
<organism evidence="2 3">
    <name type="scientific">Pseudolabrys taiwanensis</name>
    <dbReference type="NCBI Taxonomy" id="331696"/>
    <lineage>
        <taxon>Bacteria</taxon>
        <taxon>Pseudomonadati</taxon>
        <taxon>Pseudomonadota</taxon>
        <taxon>Alphaproteobacteria</taxon>
        <taxon>Hyphomicrobiales</taxon>
        <taxon>Xanthobacteraceae</taxon>
        <taxon>Pseudolabrys</taxon>
    </lineage>
</organism>
<protein>
    <submittedName>
        <fullName evidence="2">Cellulose biosynthesis protein BcsS</fullName>
    </submittedName>
</protein>
<evidence type="ECO:0000313" key="2">
    <source>
        <dbReference type="EMBL" id="AXK80609.1"/>
    </source>
</evidence>
<reference evidence="2 3" key="1">
    <citation type="submission" date="2018-07" db="EMBL/GenBank/DDBJ databases">
        <authorList>
            <person name="Quirk P.G."/>
            <person name="Krulwich T.A."/>
        </authorList>
    </citation>
    <scope>NUCLEOTIDE SEQUENCE [LARGE SCALE GENOMIC DNA]</scope>
    <source>
        <strain evidence="2 3">CC-BB4</strain>
    </source>
</reference>
<proteinExistence type="predicted"/>
<sequence>MCVRRVCAATSVAVAFIVCLGLGISGNALAGDDPDEPTVILFSGRDLWRNGVFAYGGFLTAPGGFEQDGLMLKMLLSGGAYRYTAQDLNTDVIGAEAVIQVLPGWRIKRGDIEAKFFFGLDIERHKLWPDDPGNRLRGTDIGARFAVELWYEPTPATMLAGDLSLSTIATNNSARIAYGWRVPEDVIGIGDFYVGPEAQYFASDGYRHWRLGAHVTGLKADGYEWSAAAGWASDSTSYASPYLRLGMSVRQ</sequence>
<dbReference type="KEGG" id="ptaw:DW352_08845"/>
<dbReference type="InterPro" id="IPR031485">
    <property type="entry name" value="CBP_BcsS"/>
</dbReference>
<name>A0A345ZUL2_9HYPH</name>
<gene>
    <name evidence="2" type="ORF">DW352_08845</name>
</gene>
<dbReference type="OrthoDB" id="8479338at2"/>
<evidence type="ECO:0000313" key="3">
    <source>
        <dbReference type="Proteomes" id="UP000254889"/>
    </source>
</evidence>